<dbReference type="InterPro" id="IPR001753">
    <property type="entry name" value="Enoyl-CoA_hydra/iso"/>
</dbReference>
<sequence length="302" mass="33163">MPSYRYTDIKVEVKGKIGVIKFNRPKSLNSFGGNLLVDTLHAVKELDEHPDTVFTVLTGESRFFSAGADVRGSRPLDEDMADLTKTQLKILHLSRFTTMMELMRSLIDHRKVFVLALNGPGVGGGAAWFQGIADIILASETTYLQVPFNSLALVPESGSATNLARHMGVHRANDFLMFGRKLTVQELESWGLINRIFPVGGFHDSVVEFLEKQLEVNDGVSMMETKRLQNLPLRSERILAVYNATDALSERLASGAPAARFRAKKAELEGMTMSYLDAAQGLIVSGSEIQVAALSLDSSMSL</sequence>
<dbReference type="Pfam" id="PF00378">
    <property type="entry name" value="ECH_1"/>
    <property type="match status" value="1"/>
</dbReference>
<dbReference type="Gene3D" id="3.90.226.10">
    <property type="entry name" value="2-enoyl-CoA Hydratase, Chain A, domain 1"/>
    <property type="match status" value="1"/>
</dbReference>
<dbReference type="CDD" id="cd06558">
    <property type="entry name" value="crotonase-like"/>
    <property type="match status" value="1"/>
</dbReference>
<evidence type="ECO:0000313" key="2">
    <source>
        <dbReference type="Proteomes" id="UP000190744"/>
    </source>
</evidence>
<dbReference type="GO" id="GO:0006635">
    <property type="term" value="P:fatty acid beta-oxidation"/>
    <property type="evidence" value="ECO:0007669"/>
    <property type="project" value="TreeGrafter"/>
</dbReference>
<dbReference type="InterPro" id="IPR051053">
    <property type="entry name" value="ECH/Chromodomain_protein"/>
</dbReference>
<dbReference type="SUPFAM" id="SSF52096">
    <property type="entry name" value="ClpP/crotonase"/>
    <property type="match status" value="1"/>
</dbReference>
<dbReference type="PANTHER" id="PTHR43684">
    <property type="match status" value="1"/>
</dbReference>
<name>A0A1S9RZX1_PENBI</name>
<dbReference type="EMBL" id="LJBN01000068">
    <property type="protein sequence ID" value="OOQ90508.1"/>
    <property type="molecule type" value="Genomic_DNA"/>
</dbReference>
<accession>A0A1S9RZX1</accession>
<evidence type="ECO:0000313" key="1">
    <source>
        <dbReference type="EMBL" id="OOQ90508.1"/>
    </source>
</evidence>
<dbReference type="Proteomes" id="UP000190744">
    <property type="component" value="Unassembled WGS sequence"/>
</dbReference>
<dbReference type="PANTHER" id="PTHR43684:SF3">
    <property type="entry name" value="PEROXISOMAL D3,D2-ENOYL-COA ISOMERASE"/>
    <property type="match status" value="1"/>
</dbReference>
<comment type="caution">
    <text evidence="1">The sequence shown here is derived from an EMBL/GenBank/DDBJ whole genome shotgun (WGS) entry which is preliminary data.</text>
</comment>
<reference evidence="2" key="1">
    <citation type="submission" date="2015-09" db="EMBL/GenBank/DDBJ databases">
        <authorList>
            <person name="Fill T.P."/>
            <person name="Baretta J.F."/>
            <person name="de Almeida L.G."/>
            <person name="Rocha M."/>
            <person name="de Souza D.H."/>
            <person name="Malavazi I."/>
            <person name="Cerdeira L.T."/>
            <person name="Hong H."/>
            <person name="Samborskyy M."/>
            <person name="de Vasconcelos A.T."/>
            <person name="Leadlay P."/>
            <person name="Rodrigues-Filho E."/>
        </authorList>
    </citation>
    <scope>NUCLEOTIDE SEQUENCE [LARGE SCALE GENOMIC DNA]</scope>
    <source>
        <strain evidence="2">LaBioMMi 136</strain>
    </source>
</reference>
<dbReference type="GO" id="GO:0005782">
    <property type="term" value="C:peroxisomal matrix"/>
    <property type="evidence" value="ECO:0007669"/>
    <property type="project" value="TreeGrafter"/>
</dbReference>
<dbReference type="InterPro" id="IPR029045">
    <property type="entry name" value="ClpP/crotonase-like_dom_sf"/>
</dbReference>
<gene>
    <name evidence="1" type="ORF">PEBR_04255</name>
</gene>
<dbReference type="AlphaFoldDB" id="A0A1S9RZX1"/>
<protein>
    <submittedName>
        <fullName evidence="1">Enoyl-CoA hydratase</fullName>
    </submittedName>
</protein>
<proteinExistence type="predicted"/>
<organism evidence="1 2">
    <name type="scientific">Penicillium brasilianum</name>
    <dbReference type="NCBI Taxonomy" id="104259"/>
    <lineage>
        <taxon>Eukaryota</taxon>
        <taxon>Fungi</taxon>
        <taxon>Dikarya</taxon>
        <taxon>Ascomycota</taxon>
        <taxon>Pezizomycotina</taxon>
        <taxon>Eurotiomycetes</taxon>
        <taxon>Eurotiomycetidae</taxon>
        <taxon>Eurotiales</taxon>
        <taxon>Aspergillaceae</taxon>
        <taxon>Penicillium</taxon>
    </lineage>
</organism>